<dbReference type="SUPFAM" id="SSF56436">
    <property type="entry name" value="C-type lectin-like"/>
    <property type="match status" value="2"/>
</dbReference>
<proteinExistence type="predicted"/>
<evidence type="ECO:0000313" key="4">
    <source>
        <dbReference type="WBParaSite" id="PSU_v2.g19561.t1"/>
    </source>
</evidence>
<dbReference type="InterPro" id="IPR050111">
    <property type="entry name" value="C-type_lectin/snaclec_domain"/>
</dbReference>
<evidence type="ECO:0000313" key="3">
    <source>
        <dbReference type="Proteomes" id="UP000887577"/>
    </source>
</evidence>
<dbReference type="AlphaFoldDB" id="A0A914YGX6"/>
<dbReference type="InterPro" id="IPR016187">
    <property type="entry name" value="CTDL_fold"/>
</dbReference>
<feature type="domain" description="C-type lectin" evidence="2">
    <location>
        <begin position="190"/>
        <end position="298"/>
    </location>
</feature>
<evidence type="ECO:0000256" key="1">
    <source>
        <dbReference type="SAM" id="SignalP"/>
    </source>
</evidence>
<accession>A0A914YGX6</accession>
<dbReference type="Pfam" id="PF00059">
    <property type="entry name" value="Lectin_C"/>
    <property type="match status" value="2"/>
</dbReference>
<protein>
    <submittedName>
        <fullName evidence="4">C-type lectin domain-containing protein</fullName>
    </submittedName>
</protein>
<dbReference type="Gene3D" id="3.10.100.10">
    <property type="entry name" value="Mannose-Binding Protein A, subunit A"/>
    <property type="match status" value="2"/>
</dbReference>
<dbReference type="PROSITE" id="PS50041">
    <property type="entry name" value="C_TYPE_LECTIN_2"/>
    <property type="match status" value="2"/>
</dbReference>
<dbReference type="InterPro" id="IPR016186">
    <property type="entry name" value="C-type_lectin-like/link_sf"/>
</dbReference>
<keyword evidence="3" id="KW-1185">Reference proteome</keyword>
<reference evidence="4" key="1">
    <citation type="submission" date="2022-11" db="UniProtKB">
        <authorList>
            <consortium name="WormBaseParasite"/>
        </authorList>
    </citation>
    <scope>IDENTIFICATION</scope>
</reference>
<dbReference type="WBParaSite" id="PSU_v2.g19561.t1">
    <property type="protein sequence ID" value="PSU_v2.g19561.t1"/>
    <property type="gene ID" value="PSU_v2.g19561"/>
</dbReference>
<name>A0A914YGX6_9BILA</name>
<keyword evidence="1" id="KW-0732">Signal</keyword>
<sequence length="303" mass="34358">MRLLLTFLSFFVGTFAACPNDGIEWQSVCYYFQGNISAFVNAEEACIHLGGHLASIHNGFTNAFIAQQASLLLHSSTIADIWIGATDLMNPDTWTWTDGSNFTFIDWSQNKSASGEDCGSLNLSEGFWQAQDCFKQKAYVCAINERVNANTSTSTTTTTTTTTTTQKTVTVPSFYDCGWDWIYFPPTHSCYGALTKISWNDAESYCEDHNSHLISIHNSLEYRFVGTLRDIIDDDLWLGLVSYNSGNDWKWTDGTSMNNEYWADDYPKTGSNLCGYMWKDLHWYNDRWCSNSVKVMCKKTVYP</sequence>
<dbReference type="Proteomes" id="UP000887577">
    <property type="component" value="Unplaced"/>
</dbReference>
<dbReference type="PANTHER" id="PTHR22803">
    <property type="entry name" value="MANNOSE, PHOSPHOLIPASE, LECTIN RECEPTOR RELATED"/>
    <property type="match status" value="1"/>
</dbReference>
<feature type="signal peptide" evidence="1">
    <location>
        <begin position="1"/>
        <end position="16"/>
    </location>
</feature>
<dbReference type="CDD" id="cd00037">
    <property type="entry name" value="CLECT"/>
    <property type="match status" value="2"/>
</dbReference>
<dbReference type="PROSITE" id="PS51257">
    <property type="entry name" value="PROKAR_LIPOPROTEIN"/>
    <property type="match status" value="1"/>
</dbReference>
<feature type="domain" description="C-type lectin" evidence="2">
    <location>
        <begin position="25"/>
        <end position="142"/>
    </location>
</feature>
<organism evidence="3 4">
    <name type="scientific">Panagrolaimus superbus</name>
    <dbReference type="NCBI Taxonomy" id="310955"/>
    <lineage>
        <taxon>Eukaryota</taxon>
        <taxon>Metazoa</taxon>
        <taxon>Ecdysozoa</taxon>
        <taxon>Nematoda</taxon>
        <taxon>Chromadorea</taxon>
        <taxon>Rhabditida</taxon>
        <taxon>Tylenchina</taxon>
        <taxon>Panagrolaimomorpha</taxon>
        <taxon>Panagrolaimoidea</taxon>
        <taxon>Panagrolaimidae</taxon>
        <taxon>Panagrolaimus</taxon>
    </lineage>
</organism>
<dbReference type="SMART" id="SM00034">
    <property type="entry name" value="CLECT"/>
    <property type="match status" value="2"/>
</dbReference>
<feature type="chain" id="PRO_5037966845" evidence="1">
    <location>
        <begin position="17"/>
        <end position="303"/>
    </location>
</feature>
<evidence type="ECO:0000259" key="2">
    <source>
        <dbReference type="PROSITE" id="PS50041"/>
    </source>
</evidence>
<dbReference type="InterPro" id="IPR001304">
    <property type="entry name" value="C-type_lectin-like"/>
</dbReference>